<reference evidence="2 3" key="1">
    <citation type="journal article" date="2019" name="Commun. Biol.">
        <title>The bagworm genome reveals a unique fibroin gene that provides high tensile strength.</title>
        <authorList>
            <person name="Kono N."/>
            <person name="Nakamura H."/>
            <person name="Ohtoshi R."/>
            <person name="Tomita M."/>
            <person name="Numata K."/>
            <person name="Arakawa K."/>
        </authorList>
    </citation>
    <scope>NUCLEOTIDE SEQUENCE [LARGE SCALE GENOMIC DNA]</scope>
</reference>
<gene>
    <name evidence="2" type="ORF">EVAR_46465_1</name>
</gene>
<sequence length="91" mass="10148">MARVVRRLPGRVAGGHHGAAEGAKRTRSRLRPAACVSSASAERNSYLGRTYVWTTQIPALPVHLHNFKCHWKSHSSKVSVPRVVLIYTARY</sequence>
<dbReference type="Proteomes" id="UP000299102">
    <property type="component" value="Unassembled WGS sequence"/>
</dbReference>
<evidence type="ECO:0000313" key="3">
    <source>
        <dbReference type="Proteomes" id="UP000299102"/>
    </source>
</evidence>
<dbReference type="AlphaFoldDB" id="A0A4C1XFI1"/>
<keyword evidence="3" id="KW-1185">Reference proteome</keyword>
<organism evidence="2 3">
    <name type="scientific">Eumeta variegata</name>
    <name type="common">Bagworm moth</name>
    <name type="synonym">Eumeta japonica</name>
    <dbReference type="NCBI Taxonomy" id="151549"/>
    <lineage>
        <taxon>Eukaryota</taxon>
        <taxon>Metazoa</taxon>
        <taxon>Ecdysozoa</taxon>
        <taxon>Arthropoda</taxon>
        <taxon>Hexapoda</taxon>
        <taxon>Insecta</taxon>
        <taxon>Pterygota</taxon>
        <taxon>Neoptera</taxon>
        <taxon>Endopterygota</taxon>
        <taxon>Lepidoptera</taxon>
        <taxon>Glossata</taxon>
        <taxon>Ditrysia</taxon>
        <taxon>Tineoidea</taxon>
        <taxon>Psychidae</taxon>
        <taxon>Oiketicinae</taxon>
        <taxon>Eumeta</taxon>
    </lineage>
</organism>
<feature type="region of interest" description="Disordered" evidence="1">
    <location>
        <begin position="1"/>
        <end position="27"/>
    </location>
</feature>
<dbReference type="EMBL" id="BGZK01000845">
    <property type="protein sequence ID" value="GBP62626.1"/>
    <property type="molecule type" value="Genomic_DNA"/>
</dbReference>
<protein>
    <submittedName>
        <fullName evidence="2">Uncharacterized protein</fullName>
    </submittedName>
</protein>
<proteinExistence type="predicted"/>
<comment type="caution">
    <text evidence="2">The sequence shown here is derived from an EMBL/GenBank/DDBJ whole genome shotgun (WGS) entry which is preliminary data.</text>
</comment>
<name>A0A4C1XFI1_EUMVA</name>
<evidence type="ECO:0000313" key="2">
    <source>
        <dbReference type="EMBL" id="GBP62626.1"/>
    </source>
</evidence>
<accession>A0A4C1XFI1</accession>
<evidence type="ECO:0000256" key="1">
    <source>
        <dbReference type="SAM" id="MobiDB-lite"/>
    </source>
</evidence>